<reference evidence="9 10" key="1">
    <citation type="submission" date="2006-02" db="EMBL/GenBank/DDBJ databases">
        <authorList>
            <person name="Amann R."/>
            <person name="Ferriera S."/>
            <person name="Johnson J."/>
            <person name="Kravitz S."/>
            <person name="Halpern A."/>
            <person name="Remington K."/>
            <person name="Beeson K."/>
            <person name="Tran B."/>
            <person name="Rogers Y.-H."/>
            <person name="Friedman R."/>
            <person name="Venter J.C."/>
        </authorList>
    </citation>
    <scope>NUCLEOTIDE SEQUENCE [LARGE SCALE GENOMIC DNA]</scope>
    <source>
        <strain evidence="9 10">DSM 3645</strain>
    </source>
</reference>
<dbReference type="HOGENOM" id="CLU_014042_2_0_0"/>
<dbReference type="InterPro" id="IPR053943">
    <property type="entry name" value="RlmKL-like_Mtase_CS"/>
</dbReference>
<dbReference type="GO" id="GO:0003723">
    <property type="term" value="F:RNA binding"/>
    <property type="evidence" value="ECO:0007669"/>
    <property type="project" value="UniProtKB-UniRule"/>
</dbReference>
<feature type="compositionally biased region" description="Acidic residues" evidence="7">
    <location>
        <begin position="399"/>
        <end position="408"/>
    </location>
</feature>
<dbReference type="PIRSF" id="PIRSF037618">
    <property type="entry name" value="RNA_Mtase_bacteria_prd"/>
    <property type="match status" value="1"/>
</dbReference>
<evidence type="ECO:0000256" key="3">
    <source>
        <dbReference type="ARBA" id="ARBA00022603"/>
    </source>
</evidence>
<dbReference type="OrthoDB" id="9809404at2"/>
<dbReference type="CDD" id="cd02440">
    <property type="entry name" value="AdoMet_MTases"/>
    <property type="match status" value="2"/>
</dbReference>
<dbReference type="Pfam" id="PF02926">
    <property type="entry name" value="THUMP"/>
    <property type="match status" value="1"/>
</dbReference>
<dbReference type="Gene3D" id="3.30.2130.30">
    <property type="match status" value="1"/>
</dbReference>
<dbReference type="Pfam" id="PF22020">
    <property type="entry name" value="RlmL_1st"/>
    <property type="match status" value="1"/>
</dbReference>
<keyword evidence="2" id="KW-0698">rRNA processing</keyword>
<evidence type="ECO:0000256" key="1">
    <source>
        <dbReference type="ARBA" id="ARBA00022490"/>
    </source>
</evidence>
<evidence type="ECO:0000259" key="8">
    <source>
        <dbReference type="PROSITE" id="PS51165"/>
    </source>
</evidence>
<gene>
    <name evidence="9" type="ORF">DSM3645_22611</name>
</gene>
<protein>
    <recommendedName>
        <fullName evidence="8">THUMP domain-containing protein</fullName>
    </recommendedName>
</protein>
<keyword evidence="6" id="KW-0694">RNA-binding</keyword>
<evidence type="ECO:0000313" key="9">
    <source>
        <dbReference type="EMBL" id="EAQ81232.1"/>
    </source>
</evidence>
<evidence type="ECO:0000256" key="7">
    <source>
        <dbReference type="SAM" id="MobiDB-lite"/>
    </source>
</evidence>
<dbReference type="PANTHER" id="PTHR47313">
    <property type="entry name" value="RIBOSOMAL RNA LARGE SUBUNIT METHYLTRANSFERASE K/L"/>
    <property type="match status" value="1"/>
</dbReference>
<keyword evidence="4" id="KW-0808">Transferase</keyword>
<dbReference type="AlphaFoldDB" id="A3ZPV9"/>
<dbReference type="Gene3D" id="3.30.750.80">
    <property type="entry name" value="RNA methyltransferase domain (HRMD) like"/>
    <property type="match status" value="1"/>
</dbReference>
<dbReference type="PROSITE" id="PS01261">
    <property type="entry name" value="UPF0020"/>
    <property type="match status" value="1"/>
</dbReference>
<keyword evidence="1" id="KW-0963">Cytoplasm</keyword>
<dbReference type="InterPro" id="IPR004114">
    <property type="entry name" value="THUMP_dom"/>
</dbReference>
<accession>A3ZPV9</accession>
<evidence type="ECO:0000256" key="2">
    <source>
        <dbReference type="ARBA" id="ARBA00022552"/>
    </source>
</evidence>
<evidence type="ECO:0000313" key="10">
    <source>
        <dbReference type="Proteomes" id="UP000004358"/>
    </source>
</evidence>
<dbReference type="InterPro" id="IPR054170">
    <property type="entry name" value="RlmL_1st"/>
</dbReference>
<dbReference type="PROSITE" id="PS51165">
    <property type="entry name" value="THUMP"/>
    <property type="match status" value="1"/>
</dbReference>
<dbReference type="CDD" id="cd11715">
    <property type="entry name" value="THUMP_AdoMetMT"/>
    <property type="match status" value="1"/>
</dbReference>
<comment type="caution">
    <text evidence="9">The sequence shown here is derived from an EMBL/GenBank/DDBJ whole genome shotgun (WGS) entry which is preliminary data.</text>
</comment>
<feature type="region of interest" description="Disordered" evidence="7">
    <location>
        <begin position="371"/>
        <end position="481"/>
    </location>
</feature>
<dbReference type="GO" id="GO:0008990">
    <property type="term" value="F:rRNA (guanine-N2-)-methyltransferase activity"/>
    <property type="evidence" value="ECO:0007669"/>
    <property type="project" value="InterPro"/>
</dbReference>
<dbReference type="eggNOG" id="COG1092">
    <property type="taxonomic scope" value="Bacteria"/>
</dbReference>
<dbReference type="InterPro" id="IPR000241">
    <property type="entry name" value="RlmKL-like_Mtase"/>
</dbReference>
<dbReference type="InterPro" id="IPR029063">
    <property type="entry name" value="SAM-dependent_MTases_sf"/>
</dbReference>
<feature type="compositionally biased region" description="Low complexity" evidence="7">
    <location>
        <begin position="382"/>
        <end position="398"/>
    </location>
</feature>
<evidence type="ECO:0000256" key="6">
    <source>
        <dbReference type="PROSITE-ProRule" id="PRU00529"/>
    </source>
</evidence>
<dbReference type="NCBIfam" id="NF008748">
    <property type="entry name" value="PRK11783.1"/>
    <property type="match status" value="1"/>
</dbReference>
<dbReference type="PANTHER" id="PTHR47313:SF1">
    <property type="entry name" value="RIBOSOMAL RNA LARGE SUBUNIT METHYLTRANSFERASE K_L"/>
    <property type="match status" value="1"/>
</dbReference>
<evidence type="ECO:0000256" key="5">
    <source>
        <dbReference type="ARBA" id="ARBA00022691"/>
    </source>
</evidence>
<dbReference type="InterPro" id="IPR019614">
    <property type="entry name" value="SAM-dep_methyl-trfase"/>
</dbReference>
<dbReference type="STRING" id="314230.DSM3645_22611"/>
<dbReference type="Proteomes" id="UP000004358">
    <property type="component" value="Unassembled WGS sequence"/>
</dbReference>
<dbReference type="Pfam" id="PF10672">
    <property type="entry name" value="Methyltrans_SAM"/>
    <property type="match status" value="1"/>
</dbReference>
<feature type="domain" description="THUMP" evidence="8">
    <location>
        <begin position="46"/>
        <end position="156"/>
    </location>
</feature>
<dbReference type="eggNOG" id="COG0116">
    <property type="taxonomic scope" value="Bacteria"/>
</dbReference>
<dbReference type="PROSITE" id="PS00092">
    <property type="entry name" value="N6_MTASE"/>
    <property type="match status" value="1"/>
</dbReference>
<evidence type="ECO:0000256" key="4">
    <source>
        <dbReference type="ARBA" id="ARBA00022679"/>
    </source>
</evidence>
<keyword evidence="3" id="KW-0489">Methyltransferase</keyword>
<dbReference type="GO" id="GO:0070043">
    <property type="term" value="F:rRNA (guanine-N7-)-methyltransferase activity"/>
    <property type="evidence" value="ECO:0007669"/>
    <property type="project" value="TreeGrafter"/>
</dbReference>
<dbReference type="Pfam" id="PF01170">
    <property type="entry name" value="UPF0020"/>
    <property type="match status" value="1"/>
</dbReference>
<dbReference type="InterPro" id="IPR017244">
    <property type="entry name" value="23SrRNA_methyltr_KL"/>
</dbReference>
<dbReference type="EMBL" id="AANZ01000005">
    <property type="protein sequence ID" value="EAQ81232.1"/>
    <property type="molecule type" value="Genomic_DNA"/>
</dbReference>
<sequence length="799" mass="90466">MDDAYDLLAAAAFGIEKVAARQIEQLGYEPKIIGSGKILFRGTMADVAKTNLWLRTADRVLIRLGTFHADDFGLLFDGVRALPWEKFIPADGCFPVNGRSLKSQLSSVPACQKIVKKAIVERLLAEHNVTELPETGPRVTVEVAMLEDEAILTIDTTGSSLHKRGYRTLVGTAPLKETLAAAMIDLSYWKPGRPLIDPFCGSGTIPIEAALVARNIAPGLTREFDFESWPITPPELISDLRADARKAKLKKLERPLLGFDADADVLRLARQHANAAGVAHDVRFEQRDFRDLQNDDEYGCVITNPPYGERIGDPRELIELYKSFPHVLRRLPTWSHYVLTAESQFENLIGQRADRRRKIYNGRIECQLYQFYGPRPPKTQDAIASPAKPTSTPPTIADAWDEEEDDDAQVQSPKIAVKPSPRRKSPESEAASHTSTPSEVTEDDIAPGETPQIEVAADDGPPNEAPPRKSPPEPAFKPAFGGISAKGEEQAELFRNRLVKLQRHLRRWPKRGVHCYRLYERDIPEIPLVVDRYHDYLHIGEYERPHDRTPAQHAEWLDRMCDVAADSLELPRENVYGKTRVVQRGDQQHQRQDDRRLTINAEEGGFQFEVNMSDYVDTGLFLDHRIARGMVRDEAKGKHFLNLFCYTGAFSVYAAGGGAASTTSVDLSPTYVAWADRNLRRNGFRGNEHRLLQGDVMEWLRAPVDETYDLAVIDVPTFSNSKRTETVWDVQLDYIEALELLISRMSPEGVIYFSTNFRRFKFDESLFEGVSIREISKKTIPEDFRNKRIHRCWRMIVRP</sequence>
<keyword evidence="5" id="KW-0949">S-adenosyl-L-methionine</keyword>
<dbReference type="InterPro" id="IPR002052">
    <property type="entry name" value="DNA_methylase_N6_adenine_CS"/>
</dbReference>
<dbReference type="Gene3D" id="3.40.50.150">
    <property type="entry name" value="Vaccinia Virus protein VP39"/>
    <property type="match status" value="2"/>
</dbReference>
<dbReference type="GO" id="GO:0005737">
    <property type="term" value="C:cytoplasm"/>
    <property type="evidence" value="ECO:0007669"/>
    <property type="project" value="InterPro"/>
</dbReference>
<organism evidence="9 10">
    <name type="scientific">Blastopirellula marina DSM 3645</name>
    <dbReference type="NCBI Taxonomy" id="314230"/>
    <lineage>
        <taxon>Bacteria</taxon>
        <taxon>Pseudomonadati</taxon>
        <taxon>Planctomycetota</taxon>
        <taxon>Planctomycetia</taxon>
        <taxon>Pirellulales</taxon>
        <taxon>Pirellulaceae</taxon>
        <taxon>Blastopirellula</taxon>
    </lineage>
</organism>
<name>A3ZPV9_9BACT</name>
<dbReference type="SUPFAM" id="SSF53335">
    <property type="entry name" value="S-adenosyl-L-methionine-dependent methyltransferases"/>
    <property type="match status" value="2"/>
</dbReference>
<dbReference type="RefSeq" id="WP_002652421.1">
    <property type="nucleotide sequence ID" value="NZ_CH672376.1"/>
</dbReference>
<proteinExistence type="predicted"/>
<dbReference type="SMART" id="SM00981">
    <property type="entry name" value="THUMP"/>
    <property type="match status" value="1"/>
</dbReference>